<dbReference type="Proteomes" id="UP001431209">
    <property type="component" value="Unassembled WGS sequence"/>
</dbReference>
<dbReference type="GO" id="GO:0016787">
    <property type="term" value="F:hydrolase activity"/>
    <property type="evidence" value="ECO:0007669"/>
    <property type="project" value="UniProtKB-KW"/>
</dbReference>
<evidence type="ECO:0000313" key="6">
    <source>
        <dbReference type="EMBL" id="KAL0480269.1"/>
    </source>
</evidence>
<dbReference type="PANTHER" id="PTHR11575:SF48">
    <property type="entry name" value="5'-NUCLEOTIDASE"/>
    <property type="match status" value="1"/>
</dbReference>
<evidence type="ECO:0000313" key="7">
    <source>
        <dbReference type="Proteomes" id="UP001431209"/>
    </source>
</evidence>
<evidence type="ECO:0000256" key="2">
    <source>
        <dbReference type="ARBA" id="ARBA00022729"/>
    </source>
</evidence>
<dbReference type="PANTHER" id="PTHR11575">
    <property type="entry name" value="5'-NUCLEOTIDASE-RELATED"/>
    <property type="match status" value="1"/>
</dbReference>
<evidence type="ECO:0000259" key="4">
    <source>
        <dbReference type="Pfam" id="PF00149"/>
    </source>
</evidence>
<sequence length="513" mass="57053">MSDTKSITVLHFNDSYHLDGDKGYGGVASMATIVKEYRKKCNPLFLFGGDVFSPSLLSVTTKGKHMCPVLNELGVHYSVVGNHDLDFGTQQLHKLAKLTNLKWLLSNLKDRSTNEPLAGIAYDIIDWDGVKIGLIGLIEEDWIQTLGSVDVNTLLYTDFISEGKRLSHQLKQEHKVDLVFAVTHMRLENDEKLAQADNEIDAIFGGHDHFYDCKMVNGKALLKSGVDFCYLTELKVTLQKDSKTASYEMKKITITDEIPPDPEMKKIVEEMSGELIKKQKKVVASLSNPLDTATAIVRTGESEIGNLAADVIRSFHSCDIVIINSGCIRSDSLYAAGDFTMKDLISIFPGEDVVMELEMTGQQIRQTLENAVSKAPKHEGRFPVVSGLTFKFDSTKPAMERILEVKVNGLDIVDDKLYSVGTKAYMAEGREGNELMQTCRQIVDHENGLMLSNIILNHFRQLNVIGALTANDEKVYANKFFRKLKKENYKGFAKVNASLDGRIVDVSKAASVV</sequence>
<dbReference type="EMBL" id="JAOPGA020000651">
    <property type="protein sequence ID" value="KAL0480269.1"/>
    <property type="molecule type" value="Genomic_DNA"/>
</dbReference>
<feature type="domain" description="5'-Nucleotidase C-terminal" evidence="5">
    <location>
        <begin position="283"/>
        <end position="433"/>
    </location>
</feature>
<dbReference type="InterPro" id="IPR006179">
    <property type="entry name" value="5_nucleotidase/apyrase"/>
</dbReference>
<keyword evidence="2" id="KW-0732">Signal</keyword>
<keyword evidence="3" id="KW-0547">Nucleotide-binding</keyword>
<dbReference type="GO" id="GO:0009166">
    <property type="term" value="P:nucleotide catabolic process"/>
    <property type="evidence" value="ECO:0007669"/>
    <property type="project" value="InterPro"/>
</dbReference>
<comment type="caution">
    <text evidence="6">The sequence shown here is derived from an EMBL/GenBank/DDBJ whole genome shotgun (WGS) entry which is preliminary data.</text>
</comment>
<gene>
    <name evidence="6" type="ORF">AKO1_007115</name>
</gene>
<reference evidence="6 7" key="1">
    <citation type="submission" date="2024-03" db="EMBL/GenBank/DDBJ databases">
        <title>The Acrasis kona genome and developmental transcriptomes reveal deep origins of eukaryotic multicellular pathways.</title>
        <authorList>
            <person name="Sheikh S."/>
            <person name="Fu C.-J."/>
            <person name="Brown M.W."/>
            <person name="Baldauf S.L."/>
        </authorList>
    </citation>
    <scope>NUCLEOTIDE SEQUENCE [LARGE SCALE GENOMIC DNA]</scope>
    <source>
        <strain evidence="6 7">ATCC MYA-3509</strain>
    </source>
</reference>
<dbReference type="InterPro" id="IPR004843">
    <property type="entry name" value="Calcineurin-like_PHP"/>
</dbReference>
<feature type="domain" description="Calcineurin-like phosphoesterase" evidence="4">
    <location>
        <begin position="8"/>
        <end position="210"/>
    </location>
</feature>
<dbReference type="Gene3D" id="3.90.780.10">
    <property type="entry name" value="5'-Nucleotidase, C-terminal domain"/>
    <property type="match status" value="1"/>
</dbReference>
<dbReference type="SUPFAM" id="SSF55816">
    <property type="entry name" value="5'-nucleotidase (syn. UDP-sugar hydrolase), C-terminal domain"/>
    <property type="match status" value="1"/>
</dbReference>
<dbReference type="AlphaFoldDB" id="A0AAW2YUF6"/>
<keyword evidence="3" id="KW-0378">Hydrolase</keyword>
<dbReference type="InterPro" id="IPR036907">
    <property type="entry name" value="5'-Nucleotdase_C_sf"/>
</dbReference>
<dbReference type="GO" id="GO:0000166">
    <property type="term" value="F:nucleotide binding"/>
    <property type="evidence" value="ECO:0007669"/>
    <property type="project" value="UniProtKB-KW"/>
</dbReference>
<dbReference type="PRINTS" id="PR01607">
    <property type="entry name" value="APYRASEFAMLY"/>
</dbReference>
<evidence type="ECO:0000256" key="3">
    <source>
        <dbReference type="RuleBase" id="RU362119"/>
    </source>
</evidence>
<proteinExistence type="inferred from homology"/>
<accession>A0AAW2YUF6</accession>
<dbReference type="InterPro" id="IPR008334">
    <property type="entry name" value="5'-Nucleotdase_C"/>
</dbReference>
<evidence type="ECO:0000256" key="1">
    <source>
        <dbReference type="ARBA" id="ARBA00006654"/>
    </source>
</evidence>
<dbReference type="InterPro" id="IPR029052">
    <property type="entry name" value="Metallo-depent_PP-like"/>
</dbReference>
<protein>
    <submittedName>
        <fullName evidence="6">5'-nucleotidase</fullName>
    </submittedName>
</protein>
<dbReference type="Gene3D" id="3.60.21.10">
    <property type="match status" value="1"/>
</dbReference>
<dbReference type="Pfam" id="PF02872">
    <property type="entry name" value="5_nucleotid_C"/>
    <property type="match status" value="1"/>
</dbReference>
<organism evidence="6 7">
    <name type="scientific">Acrasis kona</name>
    <dbReference type="NCBI Taxonomy" id="1008807"/>
    <lineage>
        <taxon>Eukaryota</taxon>
        <taxon>Discoba</taxon>
        <taxon>Heterolobosea</taxon>
        <taxon>Tetramitia</taxon>
        <taxon>Eutetramitia</taxon>
        <taxon>Acrasidae</taxon>
        <taxon>Acrasis</taxon>
    </lineage>
</organism>
<dbReference type="SUPFAM" id="SSF56300">
    <property type="entry name" value="Metallo-dependent phosphatases"/>
    <property type="match status" value="1"/>
</dbReference>
<dbReference type="Pfam" id="PF00149">
    <property type="entry name" value="Metallophos"/>
    <property type="match status" value="1"/>
</dbReference>
<name>A0AAW2YUF6_9EUKA</name>
<evidence type="ECO:0000259" key="5">
    <source>
        <dbReference type="Pfam" id="PF02872"/>
    </source>
</evidence>
<keyword evidence="7" id="KW-1185">Reference proteome</keyword>
<comment type="similarity">
    <text evidence="1 3">Belongs to the 5'-nucleotidase family.</text>
</comment>